<dbReference type="PRINTS" id="PR00724">
    <property type="entry name" value="CRBOXYPTASEC"/>
</dbReference>
<keyword evidence="4 6" id="KW-0378">Hydrolase</keyword>
<dbReference type="AlphaFoldDB" id="A0A8H6XK69"/>
<dbReference type="PANTHER" id="PTHR11802:SF64">
    <property type="entry name" value="CARBOXYPEPTIDASE"/>
    <property type="match status" value="1"/>
</dbReference>
<evidence type="ECO:0000256" key="1">
    <source>
        <dbReference type="ARBA" id="ARBA00009431"/>
    </source>
</evidence>
<evidence type="ECO:0000313" key="7">
    <source>
        <dbReference type="EMBL" id="KAF7343113.1"/>
    </source>
</evidence>
<dbReference type="OrthoDB" id="443318at2759"/>
<keyword evidence="2 6" id="KW-0121">Carboxypeptidase</keyword>
<comment type="similarity">
    <text evidence="1 6">Belongs to the peptidase S10 family.</text>
</comment>
<comment type="caution">
    <text evidence="7">The sequence shown here is derived from an EMBL/GenBank/DDBJ whole genome shotgun (WGS) entry which is preliminary data.</text>
</comment>
<name>A0A8H6XK69_9AGAR</name>
<keyword evidence="8" id="KW-1185">Reference proteome</keyword>
<dbReference type="GO" id="GO:0000324">
    <property type="term" value="C:fungal-type vacuole"/>
    <property type="evidence" value="ECO:0007669"/>
    <property type="project" value="TreeGrafter"/>
</dbReference>
<dbReference type="InterPro" id="IPR001563">
    <property type="entry name" value="Peptidase_S10"/>
</dbReference>
<dbReference type="EC" id="3.4.16.-" evidence="6"/>
<accession>A0A8H6XK69</accession>
<dbReference type="EMBL" id="JACAZI010000016">
    <property type="protein sequence ID" value="KAF7343113.1"/>
    <property type="molecule type" value="Genomic_DNA"/>
</dbReference>
<evidence type="ECO:0000256" key="3">
    <source>
        <dbReference type="ARBA" id="ARBA00022670"/>
    </source>
</evidence>
<dbReference type="Proteomes" id="UP000620124">
    <property type="component" value="Unassembled WGS sequence"/>
</dbReference>
<proteinExistence type="inferred from homology"/>
<reference evidence="7" key="1">
    <citation type="submission" date="2020-05" db="EMBL/GenBank/DDBJ databases">
        <title>Mycena genomes resolve the evolution of fungal bioluminescence.</title>
        <authorList>
            <person name="Tsai I.J."/>
        </authorList>
    </citation>
    <scope>NUCLEOTIDE SEQUENCE</scope>
    <source>
        <strain evidence="7">CCC161011</strain>
    </source>
</reference>
<dbReference type="Pfam" id="PF00450">
    <property type="entry name" value="Peptidase_S10"/>
    <property type="match status" value="2"/>
</dbReference>
<dbReference type="GO" id="GO:0006508">
    <property type="term" value="P:proteolysis"/>
    <property type="evidence" value="ECO:0007669"/>
    <property type="project" value="UniProtKB-KW"/>
</dbReference>
<dbReference type="PROSITE" id="PS00131">
    <property type="entry name" value="CARBOXYPEPT_SER_SER"/>
    <property type="match status" value="1"/>
</dbReference>
<keyword evidence="5" id="KW-0325">Glycoprotein</keyword>
<dbReference type="GO" id="GO:0004185">
    <property type="term" value="F:serine-type carboxypeptidase activity"/>
    <property type="evidence" value="ECO:0007669"/>
    <property type="project" value="UniProtKB-UniRule"/>
</dbReference>
<organism evidence="7 8">
    <name type="scientific">Mycena venus</name>
    <dbReference type="NCBI Taxonomy" id="2733690"/>
    <lineage>
        <taxon>Eukaryota</taxon>
        <taxon>Fungi</taxon>
        <taxon>Dikarya</taxon>
        <taxon>Basidiomycota</taxon>
        <taxon>Agaricomycotina</taxon>
        <taxon>Agaricomycetes</taxon>
        <taxon>Agaricomycetidae</taxon>
        <taxon>Agaricales</taxon>
        <taxon>Marasmiineae</taxon>
        <taxon>Mycenaceae</taxon>
        <taxon>Mycena</taxon>
    </lineage>
</organism>
<dbReference type="InterPro" id="IPR018202">
    <property type="entry name" value="Ser_caboxypep_ser_AS"/>
</dbReference>
<dbReference type="PANTHER" id="PTHR11802">
    <property type="entry name" value="SERINE PROTEASE FAMILY S10 SERINE CARBOXYPEPTIDASE"/>
    <property type="match status" value="1"/>
</dbReference>
<protein>
    <recommendedName>
        <fullName evidence="6">Carboxypeptidase</fullName>
        <ecNumber evidence="6">3.4.16.-</ecNumber>
    </recommendedName>
</protein>
<evidence type="ECO:0000256" key="6">
    <source>
        <dbReference type="RuleBase" id="RU361156"/>
    </source>
</evidence>
<keyword evidence="3 6" id="KW-0645">Protease</keyword>
<evidence type="ECO:0000256" key="4">
    <source>
        <dbReference type="ARBA" id="ARBA00022801"/>
    </source>
</evidence>
<evidence type="ECO:0000256" key="5">
    <source>
        <dbReference type="ARBA" id="ARBA00023180"/>
    </source>
</evidence>
<dbReference type="Gene3D" id="1.10.287.410">
    <property type="match status" value="1"/>
</dbReference>
<gene>
    <name evidence="7" type="ORF">MVEN_01741700</name>
</gene>
<sequence length="357" mass="38713">MTPASPSSPASFVSVRHHQSRPRDPFSWNNNANVLFIDQPVGTGFSHGDMSVGTSQAAAEDVWTFLQIFLKDSRFSNLAANDLAIWTESYGGHYGPTFAAYFLSQNAAITAGTVSGLHLNFKTLGIGDGLTDPITQYAGYITYAGANPYQALVPTDYITTANLSWNTPFTGCQARIQACYSSTGSNSDALCSGAQDFCNSDILTVLIGAYDMYYVPSGTPDPYPPDISSYLASIQTQIGAEVTWQQTNLQVYDNFANTGDWMRSSLPDYILNYNGVEAMIASMNTKFSAQFNQQVFAPYKVNGLLAGQFKTAGMFSYVRIYGAGHEVPAYRNGSLAAGQAAFQFFSQTMANQSLYST</sequence>
<dbReference type="InterPro" id="IPR029058">
    <property type="entry name" value="AB_hydrolase_fold"/>
</dbReference>
<evidence type="ECO:0000256" key="2">
    <source>
        <dbReference type="ARBA" id="ARBA00022645"/>
    </source>
</evidence>
<evidence type="ECO:0000313" key="8">
    <source>
        <dbReference type="Proteomes" id="UP000620124"/>
    </source>
</evidence>
<dbReference type="SUPFAM" id="SSF53474">
    <property type="entry name" value="alpha/beta-Hydrolases"/>
    <property type="match status" value="1"/>
</dbReference>
<dbReference type="Gene3D" id="3.40.50.1820">
    <property type="entry name" value="alpha/beta hydrolase"/>
    <property type="match status" value="1"/>
</dbReference>